<dbReference type="GO" id="GO:0004521">
    <property type="term" value="F:RNA endonuclease activity"/>
    <property type="evidence" value="ECO:0007669"/>
    <property type="project" value="UniProtKB-UniRule"/>
</dbReference>
<dbReference type="PANTHER" id="PTHR12826:SF15">
    <property type="entry name" value="RIBONUCLEASE Y"/>
    <property type="match status" value="1"/>
</dbReference>
<dbReference type="CDD" id="cd22431">
    <property type="entry name" value="KH-I_RNaseY"/>
    <property type="match status" value="1"/>
</dbReference>
<dbReference type="EC" id="3.1.-.-" evidence="5 6"/>
<dbReference type="SMART" id="SM00322">
    <property type="entry name" value="KH"/>
    <property type="match status" value="1"/>
</dbReference>
<reference evidence="9 10" key="1">
    <citation type="submission" date="2017-07" db="EMBL/GenBank/DDBJ databases">
        <title>Draft whole genome sequences of clinical Proprionibacteriaceae strains.</title>
        <authorList>
            <person name="Bernier A.-M."/>
            <person name="Bernard K."/>
            <person name="Domingo M.-C."/>
        </authorList>
    </citation>
    <scope>NUCLEOTIDE SEQUENCE [LARGE SCALE GENOMIC DNA]</scope>
    <source>
        <strain evidence="9 10">NML 160184</strain>
    </source>
</reference>
<dbReference type="HAMAP" id="MF_00335">
    <property type="entry name" value="RNase_Y"/>
    <property type="match status" value="1"/>
</dbReference>
<accession>A0A255EKF7</accession>
<dbReference type="Proteomes" id="UP000216533">
    <property type="component" value="Unassembled WGS sequence"/>
</dbReference>
<evidence type="ECO:0000256" key="6">
    <source>
        <dbReference type="NCBIfam" id="TIGR03319"/>
    </source>
</evidence>
<feature type="compositionally biased region" description="Basic and acidic residues" evidence="7">
    <location>
        <begin position="72"/>
        <end position="89"/>
    </location>
</feature>
<gene>
    <name evidence="5 9" type="primary">rny</name>
    <name evidence="9" type="ORF">CGZ92_02185</name>
</gene>
<dbReference type="InterPro" id="IPR004088">
    <property type="entry name" value="KH_dom_type_1"/>
</dbReference>
<evidence type="ECO:0000259" key="8">
    <source>
        <dbReference type="PROSITE" id="PS51831"/>
    </source>
</evidence>
<dbReference type="Gene3D" id="1.10.3210.10">
    <property type="entry name" value="Hypothetical protein af1432"/>
    <property type="match status" value="1"/>
</dbReference>
<dbReference type="InterPro" id="IPR022711">
    <property type="entry name" value="RNase_Y_N"/>
</dbReference>
<comment type="caution">
    <text evidence="9">The sequence shown here is derived from an EMBL/GenBank/DDBJ whole genome shotgun (WGS) entry which is preliminary data.</text>
</comment>
<comment type="similarity">
    <text evidence="5">Belongs to the RNase Y family.</text>
</comment>
<evidence type="ECO:0000256" key="7">
    <source>
        <dbReference type="SAM" id="MobiDB-lite"/>
    </source>
</evidence>
<dbReference type="Pfam" id="PF12072">
    <property type="entry name" value="RNase_Y_N"/>
    <property type="match status" value="1"/>
</dbReference>
<dbReference type="GO" id="GO:0016787">
    <property type="term" value="F:hydrolase activity"/>
    <property type="evidence" value="ECO:0007669"/>
    <property type="project" value="UniProtKB-KW"/>
</dbReference>
<dbReference type="SUPFAM" id="SSF109604">
    <property type="entry name" value="HD-domain/PDEase-like"/>
    <property type="match status" value="1"/>
</dbReference>
<dbReference type="PANTHER" id="PTHR12826">
    <property type="entry name" value="RIBONUCLEASE Y"/>
    <property type="match status" value="1"/>
</dbReference>
<dbReference type="GO" id="GO:0003723">
    <property type="term" value="F:RNA binding"/>
    <property type="evidence" value="ECO:0007669"/>
    <property type="project" value="UniProtKB-UniRule"/>
</dbReference>
<dbReference type="NCBIfam" id="TIGR00277">
    <property type="entry name" value="HDIG"/>
    <property type="match status" value="1"/>
</dbReference>
<dbReference type="InterPro" id="IPR006674">
    <property type="entry name" value="HD_domain"/>
</dbReference>
<dbReference type="GO" id="GO:0006402">
    <property type="term" value="P:mRNA catabolic process"/>
    <property type="evidence" value="ECO:0007669"/>
    <property type="project" value="UniProtKB-UniRule"/>
</dbReference>
<dbReference type="SUPFAM" id="SSF54791">
    <property type="entry name" value="Eukaryotic type KH-domain (KH-domain type I)"/>
    <property type="match status" value="1"/>
</dbReference>
<evidence type="ECO:0000256" key="5">
    <source>
        <dbReference type="HAMAP-Rule" id="MF_00335"/>
    </source>
</evidence>
<dbReference type="InterPro" id="IPR004087">
    <property type="entry name" value="KH_dom"/>
</dbReference>
<keyword evidence="3 5" id="KW-0378">Hydrolase</keyword>
<evidence type="ECO:0000256" key="3">
    <source>
        <dbReference type="ARBA" id="ARBA00022801"/>
    </source>
</evidence>
<comment type="function">
    <text evidence="5">Endoribonuclease that initiates mRNA decay.</text>
</comment>
<dbReference type="AlphaFoldDB" id="A0A255EKF7"/>
<dbReference type="InterPro" id="IPR003607">
    <property type="entry name" value="HD/PDEase_dom"/>
</dbReference>
<dbReference type="Pfam" id="PF00013">
    <property type="entry name" value="KH_1"/>
    <property type="match status" value="1"/>
</dbReference>
<feature type="compositionally biased region" description="Low complexity" evidence="7">
    <location>
        <begin position="128"/>
        <end position="161"/>
    </location>
</feature>
<dbReference type="NCBIfam" id="TIGR03319">
    <property type="entry name" value="RNase_Y"/>
    <property type="match status" value="1"/>
</dbReference>
<feature type="region of interest" description="Disordered" evidence="7">
    <location>
        <begin position="197"/>
        <end position="216"/>
    </location>
</feature>
<evidence type="ECO:0000256" key="2">
    <source>
        <dbReference type="ARBA" id="ARBA00022759"/>
    </source>
</evidence>
<feature type="region of interest" description="Disordered" evidence="7">
    <location>
        <begin position="44"/>
        <end position="161"/>
    </location>
</feature>
<dbReference type="InterPro" id="IPR006675">
    <property type="entry name" value="HDIG_dom"/>
</dbReference>
<evidence type="ECO:0000313" key="9">
    <source>
        <dbReference type="EMBL" id="OYN90095.1"/>
    </source>
</evidence>
<keyword evidence="1 5" id="KW-0540">Nuclease</keyword>
<dbReference type="InterPro" id="IPR036612">
    <property type="entry name" value="KH_dom_type_1_sf"/>
</dbReference>
<dbReference type="CDD" id="cd00077">
    <property type="entry name" value="HDc"/>
    <property type="match status" value="1"/>
</dbReference>
<evidence type="ECO:0000256" key="1">
    <source>
        <dbReference type="ARBA" id="ARBA00022722"/>
    </source>
</evidence>
<organism evidence="9 10">
    <name type="scientific">Parenemella sanctibonifatiensis</name>
    <dbReference type="NCBI Taxonomy" id="2016505"/>
    <lineage>
        <taxon>Bacteria</taxon>
        <taxon>Bacillati</taxon>
        <taxon>Actinomycetota</taxon>
        <taxon>Actinomycetes</taxon>
        <taxon>Propionibacteriales</taxon>
        <taxon>Propionibacteriaceae</taxon>
        <taxon>Parenemella</taxon>
    </lineage>
</organism>
<protein>
    <recommendedName>
        <fullName evidence="5 6">Ribonuclease Y</fullName>
        <shortName evidence="5">RNase Y</shortName>
        <ecNumber evidence="5 6">3.1.-.-</ecNumber>
    </recommendedName>
</protein>
<feature type="domain" description="HD" evidence="8">
    <location>
        <begin position="452"/>
        <end position="545"/>
    </location>
</feature>
<dbReference type="Pfam" id="PF01966">
    <property type="entry name" value="HD"/>
    <property type="match status" value="1"/>
</dbReference>
<dbReference type="GO" id="GO:0005886">
    <property type="term" value="C:plasma membrane"/>
    <property type="evidence" value="ECO:0007669"/>
    <property type="project" value="UniProtKB-UniRule"/>
</dbReference>
<keyword evidence="2 5" id="KW-0255">Endonuclease</keyword>
<name>A0A255EKF7_9ACTN</name>
<evidence type="ECO:0000256" key="4">
    <source>
        <dbReference type="ARBA" id="ARBA00022884"/>
    </source>
</evidence>
<sequence length="636" mass="68767">MLGLLGVLVVPTIIAIGFILVAGLVRSWATKSVDKNAASAELAAQQALQTKGSEHRPGQDEPGPDQPSQDRPSQDRPSQDQGDRVRADRSAPAGTAHYAPTSAAPRTAGASESDAKANAQSGPVPADRATPAPGAEGAPATTEEAAAATTDDRSTASAQVDPAEAAASVAAQERAAAVLAAAEADVAQMRRELQEERAELREQRSSQERRESRLNERELKLDGEAKGVETRSAVVEQIRYDLINRAAELNRAEADLAAEAERIAGLTAEEARAEVLAAAEHEARLDATTIQRTIEKEAERNAQRRAQEIVVGAIQRMAADQTSESVVATVDLPSDDMKGRIIGREGRNIRTFEQVTGVNVLIDDTPESVQLSCFDPVRRETARIAMADLVADGRIHPSRIEEAYERATEQINERILRAAEDACHEVGITDLHPDLMPILGSLRYRTSYGQNVLKHLVESAHLAGLMAAELHLDPVSCKRAAFLHDIGKALTHEVEGPHAIIGADLARRYGEHEDIVHAIEAHHNEVEPQTVEAVLVQAADAISGARPGARRESLEAYVKRLEQLEQIAGSREGVDRVFAMQAGRELRVMVHPDQVDDAQAQVLAREIARQVQEELTYPGQIKITVVRESRATELAR</sequence>
<dbReference type="Gene3D" id="3.30.310.210">
    <property type="match status" value="1"/>
</dbReference>
<dbReference type="PROSITE" id="PS51831">
    <property type="entry name" value="HD"/>
    <property type="match status" value="1"/>
</dbReference>
<dbReference type="InterPro" id="IPR017705">
    <property type="entry name" value="Ribonuclease_Y"/>
</dbReference>
<proteinExistence type="inferred from homology"/>
<evidence type="ECO:0000313" key="10">
    <source>
        <dbReference type="Proteomes" id="UP000216533"/>
    </source>
</evidence>
<dbReference type="EMBL" id="NMVI01000007">
    <property type="protein sequence ID" value="OYN90095.1"/>
    <property type="molecule type" value="Genomic_DNA"/>
</dbReference>
<keyword evidence="4 5" id="KW-0694">RNA-binding</keyword>
<dbReference type="SMART" id="SM00471">
    <property type="entry name" value="HDc"/>
    <property type="match status" value="1"/>
</dbReference>
<dbReference type="PROSITE" id="PS50084">
    <property type="entry name" value="KH_TYPE_1"/>
    <property type="match status" value="1"/>
</dbReference>